<name>A0A0D3KW57_EMIH1</name>
<keyword evidence="1" id="KW-0472">Membrane</keyword>
<accession>A0A0D3KW57</accession>
<evidence type="ECO:0008006" key="5">
    <source>
        <dbReference type="Google" id="ProtNLM"/>
    </source>
</evidence>
<evidence type="ECO:0000313" key="3">
    <source>
        <dbReference type="EnsemblProtists" id="EOD39992"/>
    </source>
</evidence>
<dbReference type="RefSeq" id="XP_005792421.1">
    <property type="nucleotide sequence ID" value="XM_005792364.1"/>
</dbReference>
<evidence type="ECO:0000256" key="1">
    <source>
        <dbReference type="SAM" id="Phobius"/>
    </source>
</evidence>
<keyword evidence="1" id="KW-1133">Transmembrane helix</keyword>
<feature type="signal peptide" evidence="2">
    <location>
        <begin position="1"/>
        <end position="20"/>
    </location>
</feature>
<dbReference type="InterPro" id="IPR036259">
    <property type="entry name" value="MFS_trans_sf"/>
</dbReference>
<dbReference type="PaxDb" id="2903-EOD39992"/>
<dbReference type="Proteomes" id="UP000013827">
    <property type="component" value="Unassembled WGS sequence"/>
</dbReference>
<keyword evidence="4" id="KW-1185">Reference proteome</keyword>
<dbReference type="AlphaFoldDB" id="A0A0D3KW57"/>
<feature type="transmembrane region" description="Helical" evidence="1">
    <location>
        <begin position="340"/>
        <end position="359"/>
    </location>
</feature>
<keyword evidence="1" id="KW-0812">Transmembrane</keyword>
<protein>
    <recommendedName>
        <fullName evidence="5">Solute carrier family 40 protein</fullName>
    </recommendedName>
</protein>
<feature type="transmembrane region" description="Helical" evidence="1">
    <location>
        <begin position="70"/>
        <end position="91"/>
    </location>
</feature>
<dbReference type="SUPFAM" id="SSF103473">
    <property type="entry name" value="MFS general substrate transporter"/>
    <property type="match status" value="1"/>
</dbReference>
<reference evidence="3" key="2">
    <citation type="submission" date="2024-10" db="UniProtKB">
        <authorList>
            <consortium name="EnsemblProtists"/>
        </authorList>
    </citation>
    <scope>IDENTIFICATION</scope>
</reference>
<feature type="chain" id="PRO_5044241865" description="Solute carrier family 40 protein" evidence="2">
    <location>
        <begin position="21"/>
        <end position="376"/>
    </location>
</feature>
<feature type="transmembrane region" description="Helical" evidence="1">
    <location>
        <begin position="253"/>
        <end position="272"/>
    </location>
</feature>
<dbReference type="HOGENOM" id="CLU_736574_0_0_1"/>
<dbReference type="KEGG" id="ehx:EMIHUDRAFT_223212"/>
<evidence type="ECO:0000256" key="2">
    <source>
        <dbReference type="SAM" id="SignalP"/>
    </source>
</evidence>
<dbReference type="GeneID" id="17285263"/>
<feature type="transmembrane region" description="Helical" evidence="1">
    <location>
        <begin position="215"/>
        <end position="233"/>
    </location>
</feature>
<evidence type="ECO:0000313" key="4">
    <source>
        <dbReference type="Proteomes" id="UP000013827"/>
    </source>
</evidence>
<dbReference type="Gene3D" id="1.20.1250.20">
    <property type="entry name" value="MFS general substrate transporter like domains"/>
    <property type="match status" value="1"/>
</dbReference>
<keyword evidence="2" id="KW-0732">Signal</keyword>
<organism evidence="3 4">
    <name type="scientific">Emiliania huxleyi (strain CCMP1516)</name>
    <dbReference type="NCBI Taxonomy" id="280463"/>
    <lineage>
        <taxon>Eukaryota</taxon>
        <taxon>Haptista</taxon>
        <taxon>Haptophyta</taxon>
        <taxon>Prymnesiophyceae</taxon>
        <taxon>Isochrysidales</taxon>
        <taxon>Noelaerhabdaceae</taxon>
        <taxon>Emiliania</taxon>
    </lineage>
</organism>
<sequence length="376" mass="39251">MRVSPSLVASMLLLAASAHARAPGPSAKPRLGAEPSCRSERDCEPEELVVRPAPAAVSTELLAASKRGSFWWAVLANWLSFFALGLSIPVLGRVIATLVNEDGSPDVSPASAVLSGDSLDKLITFLFVGFHGALSDVAYVADVSPPERRAINLGIFQGVSAPSSSASRSLRSSTQSVLNFVVIALLARTKTRLDLRAANPIGARALRRLFCSTPLLRRSAAAFALLWLGNMCINSQFGNYANHLFKWGPQDSAPILVLIGLMIGVAPAALIPRLGLRTSMQTGGAVYAVGLLAIAFARTPAALRGALLGALETLQDLCDTLAFSGYGRLFAASIEPPAKLPGAVFLVAAALLSAFLATVQSAFRAFPAASAAFLAS</sequence>
<feature type="transmembrane region" description="Helical" evidence="1">
    <location>
        <begin position="284"/>
        <end position="303"/>
    </location>
</feature>
<reference evidence="4" key="1">
    <citation type="journal article" date="2013" name="Nature">
        <title>Pan genome of the phytoplankton Emiliania underpins its global distribution.</title>
        <authorList>
            <person name="Read B.A."/>
            <person name="Kegel J."/>
            <person name="Klute M.J."/>
            <person name="Kuo A."/>
            <person name="Lefebvre S.C."/>
            <person name="Maumus F."/>
            <person name="Mayer C."/>
            <person name="Miller J."/>
            <person name="Monier A."/>
            <person name="Salamov A."/>
            <person name="Young J."/>
            <person name="Aguilar M."/>
            <person name="Claverie J.M."/>
            <person name="Frickenhaus S."/>
            <person name="Gonzalez K."/>
            <person name="Herman E.K."/>
            <person name="Lin Y.C."/>
            <person name="Napier J."/>
            <person name="Ogata H."/>
            <person name="Sarno A.F."/>
            <person name="Shmutz J."/>
            <person name="Schroeder D."/>
            <person name="de Vargas C."/>
            <person name="Verret F."/>
            <person name="von Dassow P."/>
            <person name="Valentin K."/>
            <person name="Van de Peer Y."/>
            <person name="Wheeler G."/>
            <person name="Dacks J.B."/>
            <person name="Delwiche C.F."/>
            <person name="Dyhrman S.T."/>
            <person name="Glockner G."/>
            <person name="John U."/>
            <person name="Richards T."/>
            <person name="Worden A.Z."/>
            <person name="Zhang X."/>
            <person name="Grigoriev I.V."/>
            <person name="Allen A.E."/>
            <person name="Bidle K."/>
            <person name="Borodovsky M."/>
            <person name="Bowler C."/>
            <person name="Brownlee C."/>
            <person name="Cock J.M."/>
            <person name="Elias M."/>
            <person name="Gladyshev V.N."/>
            <person name="Groth M."/>
            <person name="Guda C."/>
            <person name="Hadaegh A."/>
            <person name="Iglesias-Rodriguez M.D."/>
            <person name="Jenkins J."/>
            <person name="Jones B.M."/>
            <person name="Lawson T."/>
            <person name="Leese F."/>
            <person name="Lindquist E."/>
            <person name="Lobanov A."/>
            <person name="Lomsadze A."/>
            <person name="Malik S.B."/>
            <person name="Marsh M.E."/>
            <person name="Mackinder L."/>
            <person name="Mock T."/>
            <person name="Mueller-Roeber B."/>
            <person name="Pagarete A."/>
            <person name="Parker M."/>
            <person name="Probert I."/>
            <person name="Quesneville H."/>
            <person name="Raines C."/>
            <person name="Rensing S.A."/>
            <person name="Riano-Pachon D.M."/>
            <person name="Richier S."/>
            <person name="Rokitta S."/>
            <person name="Shiraiwa Y."/>
            <person name="Soanes D.M."/>
            <person name="van der Giezen M."/>
            <person name="Wahlund T.M."/>
            <person name="Williams B."/>
            <person name="Wilson W."/>
            <person name="Wolfe G."/>
            <person name="Wurch L.L."/>
        </authorList>
    </citation>
    <scope>NUCLEOTIDE SEQUENCE</scope>
</reference>
<dbReference type="EnsemblProtists" id="EOD39992">
    <property type="protein sequence ID" value="EOD39992"/>
    <property type="gene ID" value="EMIHUDRAFT_223212"/>
</dbReference>
<proteinExistence type="predicted"/>